<feature type="transmembrane region" description="Helical" evidence="5">
    <location>
        <begin position="235"/>
        <end position="255"/>
    </location>
</feature>
<dbReference type="PANTHER" id="PTHR10283">
    <property type="entry name" value="SOLUTE CARRIER FAMILY 13 MEMBER"/>
    <property type="match status" value="1"/>
</dbReference>
<dbReference type="InterPro" id="IPR001898">
    <property type="entry name" value="SLC13A/DASS"/>
</dbReference>
<evidence type="ECO:0000256" key="3">
    <source>
        <dbReference type="ARBA" id="ARBA00022989"/>
    </source>
</evidence>
<evidence type="ECO:0000313" key="6">
    <source>
        <dbReference type="EMBL" id="MBZ9779120.1"/>
    </source>
</evidence>
<evidence type="ECO:0000256" key="1">
    <source>
        <dbReference type="ARBA" id="ARBA00004141"/>
    </source>
</evidence>
<feature type="transmembrane region" description="Helical" evidence="5">
    <location>
        <begin position="148"/>
        <end position="181"/>
    </location>
</feature>
<accession>A0ABS7XJJ4</accession>
<name>A0ABS7XJJ4_9FLAO</name>
<dbReference type="NCBIfam" id="TIGR00785">
    <property type="entry name" value="dass"/>
    <property type="match status" value="1"/>
</dbReference>
<keyword evidence="4 5" id="KW-0472">Membrane</keyword>
<evidence type="ECO:0000256" key="4">
    <source>
        <dbReference type="ARBA" id="ARBA00023136"/>
    </source>
</evidence>
<feature type="transmembrane region" description="Helical" evidence="5">
    <location>
        <begin position="308"/>
        <end position="327"/>
    </location>
</feature>
<evidence type="ECO:0000313" key="7">
    <source>
        <dbReference type="Proteomes" id="UP001199314"/>
    </source>
</evidence>
<organism evidence="6 7">
    <name type="scientific">Psychroflexus longus</name>
    <dbReference type="NCBI Taxonomy" id="2873596"/>
    <lineage>
        <taxon>Bacteria</taxon>
        <taxon>Pseudomonadati</taxon>
        <taxon>Bacteroidota</taxon>
        <taxon>Flavobacteriia</taxon>
        <taxon>Flavobacteriales</taxon>
        <taxon>Flavobacteriaceae</taxon>
        <taxon>Psychroflexus</taxon>
    </lineage>
</organism>
<evidence type="ECO:0000256" key="5">
    <source>
        <dbReference type="SAM" id="Phobius"/>
    </source>
</evidence>
<feature type="transmembrane region" description="Helical" evidence="5">
    <location>
        <begin position="284"/>
        <end position="302"/>
    </location>
</feature>
<dbReference type="RefSeq" id="WP_224461466.1">
    <property type="nucleotide sequence ID" value="NZ_JAIQZE010000009.1"/>
</dbReference>
<reference evidence="7" key="1">
    <citation type="submission" date="2023-07" db="EMBL/GenBank/DDBJ databases">
        <title>Novel species isolated from saline lakes on Tibetan Plateau.</title>
        <authorList>
            <person name="Lu H."/>
        </authorList>
    </citation>
    <scope>NUCLEOTIDE SEQUENCE [LARGE SCALE GENOMIC DNA]</scope>
    <source>
        <strain evidence="7">CAK8W</strain>
    </source>
</reference>
<feature type="transmembrane region" description="Helical" evidence="5">
    <location>
        <begin position="59"/>
        <end position="90"/>
    </location>
</feature>
<protein>
    <submittedName>
        <fullName evidence="6">SLC13 family permease</fullName>
    </submittedName>
</protein>
<feature type="transmembrane region" description="Helical" evidence="5">
    <location>
        <begin position="339"/>
        <end position="359"/>
    </location>
</feature>
<feature type="transmembrane region" description="Helical" evidence="5">
    <location>
        <begin position="456"/>
        <end position="478"/>
    </location>
</feature>
<feature type="transmembrane region" description="Helical" evidence="5">
    <location>
        <begin position="371"/>
        <end position="388"/>
    </location>
</feature>
<feature type="transmembrane region" description="Helical" evidence="5">
    <location>
        <begin position="111"/>
        <end position="128"/>
    </location>
</feature>
<dbReference type="Pfam" id="PF00939">
    <property type="entry name" value="Na_sulph_symp"/>
    <property type="match status" value="1"/>
</dbReference>
<gene>
    <name evidence="6" type="ORF">LB452_09305</name>
</gene>
<dbReference type="EMBL" id="JAIQZE010000009">
    <property type="protein sequence ID" value="MBZ9779120.1"/>
    <property type="molecule type" value="Genomic_DNA"/>
</dbReference>
<sequence length="479" mass="52314">MYQDSRRYSKKIIGKINQKISEKFRWQSRSLQFILSFLIALGLTYLIKGPGFTEGQTSVLFILLFAIGLWVTEAIPPFAVGILIIGYLVFAMSNLETENVTQYLQTWSDSVIWLFLGGFFIAEAMKKTALDQTLLKIIVGELGEKSKYILLGLMLITAFLSMLMSNTATTAMMIASIAPITNSLGKKAPLTKALLIGIPTAAAIGGMGTIIGSAPNAIAVGALEGIGIRISFLEWMLIGIPVAIILIFIFWGALLKKYQIKSTALDLSFLQKTKQDIDENISKTQIRVTLIIILTSLLFWLTSQWTGIPVSAVSGIPIVGFTMFGILDADDMRKLPWDTLMLVAGGLALGLAVQQQGLTDYFISFIDVQDFNFYLLALMFAILSVIFSNIMSNTATTTIMVPLAISFTLLLPEESPKIIPLVIALSASCALLLPVSTPPNAIAYSTGKIDQADFRYGGIIIGLLGPILVSLWVILVYFF</sequence>
<dbReference type="Proteomes" id="UP001199314">
    <property type="component" value="Unassembled WGS sequence"/>
</dbReference>
<keyword evidence="2 5" id="KW-0812">Transmembrane</keyword>
<keyword evidence="3 5" id="KW-1133">Transmembrane helix</keyword>
<dbReference type="CDD" id="cd01115">
    <property type="entry name" value="SLC13_permease"/>
    <property type="match status" value="1"/>
</dbReference>
<proteinExistence type="predicted"/>
<keyword evidence="7" id="KW-1185">Reference proteome</keyword>
<comment type="subcellular location">
    <subcellularLocation>
        <location evidence="1">Membrane</location>
        <topology evidence="1">Multi-pass membrane protein</topology>
    </subcellularLocation>
</comment>
<comment type="caution">
    <text evidence="6">The sequence shown here is derived from an EMBL/GenBank/DDBJ whole genome shotgun (WGS) entry which is preliminary data.</text>
</comment>
<evidence type="ECO:0000256" key="2">
    <source>
        <dbReference type="ARBA" id="ARBA00022692"/>
    </source>
</evidence>
<feature type="transmembrane region" description="Helical" evidence="5">
    <location>
        <begin position="193"/>
        <end position="215"/>
    </location>
</feature>
<feature type="transmembrane region" description="Helical" evidence="5">
    <location>
        <begin position="30"/>
        <end position="47"/>
    </location>
</feature>
<dbReference type="PANTHER" id="PTHR10283:SF92">
    <property type="entry name" value="LOW-AFFINITY PHOSPHATE TRANSPORTER PHO91"/>
    <property type="match status" value="1"/>
</dbReference>